<dbReference type="InterPro" id="IPR036390">
    <property type="entry name" value="WH_DNA-bd_sf"/>
</dbReference>
<evidence type="ECO:0000256" key="4">
    <source>
        <dbReference type="ARBA" id="ARBA00023159"/>
    </source>
</evidence>
<evidence type="ECO:0000259" key="8">
    <source>
        <dbReference type="PROSITE" id="PS51372"/>
    </source>
</evidence>
<dbReference type="GO" id="GO:0008982">
    <property type="term" value="F:protein-N(PI)-phosphohistidine-sugar phosphotransferase activity"/>
    <property type="evidence" value="ECO:0007669"/>
    <property type="project" value="InterPro"/>
</dbReference>
<dbReference type="eggNOG" id="COG3711">
    <property type="taxonomic scope" value="Bacteria"/>
</dbReference>
<proteinExistence type="predicted"/>
<dbReference type="InterPro" id="IPR013196">
    <property type="entry name" value="HTH_11"/>
</dbReference>
<feature type="domain" description="PTS EIIA type-2" evidence="6">
    <location>
        <begin position="508"/>
        <end position="647"/>
    </location>
</feature>
<reference evidence="9" key="1">
    <citation type="submission" date="2010-02" db="EMBL/GenBank/DDBJ databases">
        <title>Complete sequence of Thermoanaerobacter italicus Ab9.</title>
        <authorList>
            <consortium name="US DOE Joint Genome Institute"/>
            <person name="Lucas S."/>
            <person name="Copeland A."/>
            <person name="Lapidus A."/>
            <person name="Cheng J.-F."/>
            <person name="Bruce D."/>
            <person name="Goodwin L."/>
            <person name="Pitluck S."/>
            <person name="Chertkov O."/>
            <person name="Detter J.C."/>
            <person name="Han C."/>
            <person name="Tapia R."/>
            <person name="Land M."/>
            <person name="Hauser L."/>
            <person name="Kyrpides N."/>
            <person name="Mikhailova N."/>
            <person name="Hemme C.L."/>
            <person name="Woyke T."/>
        </authorList>
    </citation>
    <scope>NUCLEOTIDE SEQUENCE [LARGE SCALE GENOMIC DNA]</scope>
    <source>
        <strain evidence="9">Ab9</strain>
    </source>
</reference>
<sequence length="652" mass="75086">MDRILEIINMLLNSEKPLTVDYIANRLKVSNKTIRNDLKKVEEYVQQKGVKIIKKPRVGILLEGPRNKRLELADEIKKSLDFEEPFSPEARKNYILKRLFMSKGSVTIKELAEELYVSRVTIHKDLQSVEKWLNKFNLKLLKKPNYGIEVVGDEENWRNAVASLIVSTKEQKELKEFLYNDYTGRIDYRTLMQLKELFDIDYKQLEKIVSNAESKLKFRFSDEAFISLVIHVAISIERLKHKKDVKLSKAVLNNLKQKDEYVIAQQMAKEIETKFNVVLPESEIGYIVLHIIGTKMQQNKIEDVNLELEDEESIELAVIMSKEIINIAERALCIDLSNDKQLLNGLILHLRPTINRLKYGLTLRNPLLNDIKENYPEIYGVAWMTSVVFEKYLGKKVAEEEIGYIALHLGAAVERAKKPLKALVVCTTGIGTAQLLAARLEKSFKQIEIKDIISSVSLHESILNDIDIVISTVPIEINKPFINISPLLTQNDIKRLDEFIESLTKKSNLIETQLIEVDDIYLQKEDLLSKVCMELSKKGYVKDEYLEDVIRREKIASTAIGNGIAIPHGLPEHVNKSVFTVVRLKNPIVWDEEKVDMLFMIALTQRDIGKARYIFGKLYNKLESSEFVESIKKAKNKEEIIKLLEVIYDADK</sequence>
<keyword evidence="2" id="KW-0677">Repeat</keyword>
<dbReference type="Gene3D" id="3.40.930.10">
    <property type="entry name" value="Mannitol-specific EII, Chain A"/>
    <property type="match status" value="1"/>
</dbReference>
<evidence type="ECO:0000256" key="3">
    <source>
        <dbReference type="ARBA" id="ARBA00023015"/>
    </source>
</evidence>
<dbReference type="Proteomes" id="UP000001552">
    <property type="component" value="Chromosome"/>
</dbReference>
<keyword evidence="4" id="KW-0010">Activator</keyword>
<dbReference type="OrthoDB" id="3175596at2"/>
<organism evidence="9 10">
    <name type="scientific">Thermoanaerobacter italicus (strain DSM 9252 / Ab9)</name>
    <dbReference type="NCBI Taxonomy" id="580331"/>
    <lineage>
        <taxon>Bacteria</taxon>
        <taxon>Bacillati</taxon>
        <taxon>Bacillota</taxon>
        <taxon>Clostridia</taxon>
        <taxon>Thermoanaerobacterales</taxon>
        <taxon>Thermoanaerobacteraceae</taxon>
        <taxon>Thermoanaerobacter</taxon>
    </lineage>
</organism>
<dbReference type="Gene3D" id="3.40.50.2300">
    <property type="match status" value="1"/>
</dbReference>
<dbReference type="eggNOG" id="COG1762">
    <property type="taxonomic scope" value="Bacteria"/>
</dbReference>
<evidence type="ECO:0000313" key="10">
    <source>
        <dbReference type="Proteomes" id="UP000001552"/>
    </source>
</evidence>
<dbReference type="GO" id="GO:0009401">
    <property type="term" value="P:phosphoenolpyruvate-dependent sugar phosphotransferase system"/>
    <property type="evidence" value="ECO:0007669"/>
    <property type="project" value="InterPro"/>
</dbReference>
<keyword evidence="10" id="KW-1185">Reference proteome</keyword>
<dbReference type="SUPFAM" id="SSF52794">
    <property type="entry name" value="PTS system IIB component-like"/>
    <property type="match status" value="1"/>
</dbReference>
<dbReference type="CDD" id="cd00211">
    <property type="entry name" value="PTS_IIA_fru"/>
    <property type="match status" value="1"/>
</dbReference>
<evidence type="ECO:0000313" key="9">
    <source>
        <dbReference type="EMBL" id="ADD03260.1"/>
    </source>
</evidence>
<dbReference type="Gene3D" id="1.10.10.10">
    <property type="entry name" value="Winged helix-like DNA-binding domain superfamily/Winged helix DNA-binding domain"/>
    <property type="match status" value="2"/>
</dbReference>
<dbReference type="SUPFAM" id="SSF63520">
    <property type="entry name" value="PTS-regulatory domain, PRD"/>
    <property type="match status" value="2"/>
</dbReference>
<dbReference type="InterPro" id="IPR036388">
    <property type="entry name" value="WH-like_DNA-bd_sf"/>
</dbReference>
<dbReference type="PROSITE" id="PS00372">
    <property type="entry name" value="PTS_EIIA_TYPE_2_HIS"/>
    <property type="match status" value="1"/>
</dbReference>
<name>D3T4W7_THEIA</name>
<keyword evidence="3" id="KW-0805">Transcription regulation</keyword>
<feature type="domain" description="PRD" evidence="8">
    <location>
        <begin position="312"/>
        <end position="419"/>
    </location>
</feature>
<dbReference type="GO" id="GO:0006355">
    <property type="term" value="P:regulation of DNA-templated transcription"/>
    <property type="evidence" value="ECO:0007669"/>
    <property type="project" value="InterPro"/>
</dbReference>
<dbReference type="PANTHER" id="PTHR30185:SF18">
    <property type="entry name" value="TRANSCRIPTIONAL REGULATOR MTLR"/>
    <property type="match status" value="1"/>
</dbReference>
<evidence type="ECO:0000256" key="1">
    <source>
        <dbReference type="ARBA" id="ARBA00022679"/>
    </source>
</evidence>
<dbReference type="InterPro" id="IPR016152">
    <property type="entry name" value="PTrfase/Anion_transptr"/>
</dbReference>
<dbReference type="Pfam" id="PF00874">
    <property type="entry name" value="PRD"/>
    <property type="match status" value="2"/>
</dbReference>
<protein>
    <submittedName>
        <fullName evidence="9">PTS modulated transcriptional regulator, MtlR family</fullName>
    </submittedName>
</protein>
<dbReference type="SUPFAM" id="SSF46785">
    <property type="entry name" value="Winged helix' DNA-binding domain"/>
    <property type="match status" value="2"/>
</dbReference>
<dbReference type="KEGG" id="tit:Thit_2027"/>
<dbReference type="PROSITE" id="PS51094">
    <property type="entry name" value="PTS_EIIA_TYPE_2"/>
    <property type="match status" value="1"/>
</dbReference>
<gene>
    <name evidence="9" type="ordered locus">Thit_2027</name>
</gene>
<evidence type="ECO:0000259" key="6">
    <source>
        <dbReference type="PROSITE" id="PS51094"/>
    </source>
</evidence>
<feature type="domain" description="PTS EIIB type-2" evidence="7">
    <location>
        <begin position="420"/>
        <end position="508"/>
    </location>
</feature>
<dbReference type="Pfam" id="PF00359">
    <property type="entry name" value="PTS_EIIA_2"/>
    <property type="match status" value="1"/>
</dbReference>
<dbReference type="InterPro" id="IPR036095">
    <property type="entry name" value="PTS_EIIB-like_sf"/>
</dbReference>
<dbReference type="InterPro" id="IPR002178">
    <property type="entry name" value="PTS_EIIA_type-2_dom"/>
</dbReference>
<dbReference type="RefSeq" id="WP_012995959.1">
    <property type="nucleotide sequence ID" value="NC_013921.1"/>
</dbReference>
<keyword evidence="1" id="KW-0808">Transferase</keyword>
<evidence type="ECO:0000256" key="2">
    <source>
        <dbReference type="ARBA" id="ARBA00022737"/>
    </source>
</evidence>
<dbReference type="PANTHER" id="PTHR30185">
    <property type="entry name" value="CRYPTIC BETA-GLUCOSIDE BGL OPERON ANTITERMINATOR"/>
    <property type="match status" value="1"/>
</dbReference>
<dbReference type="InterPro" id="IPR036634">
    <property type="entry name" value="PRD_sf"/>
</dbReference>
<evidence type="ECO:0000259" key="7">
    <source>
        <dbReference type="PROSITE" id="PS51099"/>
    </source>
</evidence>
<accession>D3T4W7</accession>
<dbReference type="InterPro" id="IPR011608">
    <property type="entry name" value="PRD"/>
</dbReference>
<dbReference type="EMBL" id="CP001936">
    <property type="protein sequence ID" value="ADD03260.1"/>
    <property type="molecule type" value="Genomic_DNA"/>
</dbReference>
<dbReference type="SUPFAM" id="SSF55804">
    <property type="entry name" value="Phoshotransferase/anion transport protein"/>
    <property type="match status" value="1"/>
</dbReference>
<dbReference type="Pfam" id="PF08279">
    <property type="entry name" value="HTH_11"/>
    <property type="match status" value="1"/>
</dbReference>
<dbReference type="InterPro" id="IPR013011">
    <property type="entry name" value="PTS_EIIB_2"/>
</dbReference>
<evidence type="ECO:0000256" key="5">
    <source>
        <dbReference type="ARBA" id="ARBA00023163"/>
    </source>
</evidence>
<dbReference type="HOGENOM" id="CLU_013442_5_1_9"/>
<feature type="domain" description="PRD" evidence="8">
    <location>
        <begin position="196"/>
        <end position="301"/>
    </location>
</feature>
<dbReference type="AlphaFoldDB" id="D3T4W7"/>
<dbReference type="PROSITE" id="PS51099">
    <property type="entry name" value="PTS_EIIB_TYPE_2"/>
    <property type="match status" value="1"/>
</dbReference>
<dbReference type="Pfam" id="PF02302">
    <property type="entry name" value="PTS_IIB"/>
    <property type="match status" value="1"/>
</dbReference>
<dbReference type="Pfam" id="PF05043">
    <property type="entry name" value="Mga"/>
    <property type="match status" value="1"/>
</dbReference>
<keyword evidence="5" id="KW-0804">Transcription</keyword>
<dbReference type="Gene3D" id="1.10.1790.10">
    <property type="entry name" value="PRD domain"/>
    <property type="match status" value="2"/>
</dbReference>
<dbReference type="InterPro" id="IPR007737">
    <property type="entry name" value="Mga_HTH"/>
</dbReference>
<dbReference type="InterPro" id="IPR050661">
    <property type="entry name" value="BglG_antiterminators"/>
</dbReference>
<dbReference type="PROSITE" id="PS51372">
    <property type="entry name" value="PRD_2"/>
    <property type="match status" value="2"/>
</dbReference>
<dbReference type="InterPro" id="IPR003501">
    <property type="entry name" value="PTS_EIIB_2/3"/>
</dbReference>
<dbReference type="CDD" id="cd05568">
    <property type="entry name" value="PTS_IIB_bgl_like"/>
    <property type="match status" value="1"/>
</dbReference>